<gene>
    <name evidence="1" type="ORF">TNIN_119901</name>
</gene>
<dbReference type="AlphaFoldDB" id="A0A8X7BX89"/>
<reference evidence="1" key="1">
    <citation type="submission" date="2020-08" db="EMBL/GenBank/DDBJ databases">
        <title>Multicomponent nature underlies the extraordinary mechanical properties of spider dragline silk.</title>
        <authorList>
            <person name="Kono N."/>
            <person name="Nakamura H."/>
            <person name="Mori M."/>
            <person name="Yoshida Y."/>
            <person name="Ohtoshi R."/>
            <person name="Malay A.D."/>
            <person name="Moran D.A.P."/>
            <person name="Tomita M."/>
            <person name="Numata K."/>
            <person name="Arakawa K."/>
        </authorList>
    </citation>
    <scope>NUCLEOTIDE SEQUENCE</scope>
</reference>
<sequence>MLPVTTNSVSALSSFPELVRTHTYLPLSLISALRRIRVPPTISRLCPKRTGATETELSFRYQRYVGKGNAWPAQGSWTVSPLCTRILEAVWVIRGGTCP</sequence>
<evidence type="ECO:0000313" key="2">
    <source>
        <dbReference type="Proteomes" id="UP000886998"/>
    </source>
</evidence>
<accession>A0A8X7BX89</accession>
<organism evidence="1 2">
    <name type="scientific">Trichonephila inaurata madagascariensis</name>
    <dbReference type="NCBI Taxonomy" id="2747483"/>
    <lineage>
        <taxon>Eukaryota</taxon>
        <taxon>Metazoa</taxon>
        <taxon>Ecdysozoa</taxon>
        <taxon>Arthropoda</taxon>
        <taxon>Chelicerata</taxon>
        <taxon>Arachnida</taxon>
        <taxon>Araneae</taxon>
        <taxon>Araneomorphae</taxon>
        <taxon>Entelegynae</taxon>
        <taxon>Araneoidea</taxon>
        <taxon>Nephilidae</taxon>
        <taxon>Trichonephila</taxon>
        <taxon>Trichonephila inaurata</taxon>
    </lineage>
</organism>
<evidence type="ECO:0000313" key="1">
    <source>
        <dbReference type="EMBL" id="GFY46428.1"/>
    </source>
</evidence>
<dbReference type="Proteomes" id="UP000886998">
    <property type="component" value="Unassembled WGS sequence"/>
</dbReference>
<keyword evidence="2" id="KW-1185">Reference proteome</keyword>
<protein>
    <submittedName>
        <fullName evidence="1">Uncharacterized protein</fullName>
    </submittedName>
</protein>
<dbReference type="EMBL" id="BMAV01005391">
    <property type="protein sequence ID" value="GFY46428.1"/>
    <property type="molecule type" value="Genomic_DNA"/>
</dbReference>
<name>A0A8X7BX89_9ARAC</name>
<comment type="caution">
    <text evidence="1">The sequence shown here is derived from an EMBL/GenBank/DDBJ whole genome shotgun (WGS) entry which is preliminary data.</text>
</comment>
<proteinExistence type="predicted"/>